<reference evidence="3" key="1">
    <citation type="submission" date="2020-11" db="EMBL/GenBank/DDBJ databases">
        <authorList>
            <person name="Tran Van P."/>
        </authorList>
    </citation>
    <scope>NUCLEOTIDE SEQUENCE</scope>
</reference>
<feature type="domain" description="DOMON" evidence="2">
    <location>
        <begin position="62"/>
        <end position="116"/>
    </location>
</feature>
<sequence length="116" mass="13193">MSPLMASPLITHIILTVGLYSVISVSSELTSDSKSYTETELDSELLCKGEWKFPNKCNTYNCDYKASWEYIDDNDEIMFTISTKNRNKWTGIGFSENQAMPETDAILGLVEERFET</sequence>
<dbReference type="Proteomes" id="UP000759131">
    <property type="component" value="Unassembled WGS sequence"/>
</dbReference>
<dbReference type="PANTHER" id="PTHR46901:SF2">
    <property type="entry name" value="GH04942P"/>
    <property type="match status" value="1"/>
</dbReference>
<feature type="signal peptide" evidence="1">
    <location>
        <begin position="1"/>
        <end position="27"/>
    </location>
</feature>
<gene>
    <name evidence="3" type="ORF">OSB1V03_LOCUS18512</name>
</gene>
<proteinExistence type="predicted"/>
<dbReference type="EMBL" id="CAJPIZ010024740">
    <property type="protein sequence ID" value="CAG2118561.1"/>
    <property type="molecule type" value="Genomic_DNA"/>
</dbReference>
<name>A0A7R9LGD2_9ACAR</name>
<dbReference type="Pfam" id="PF03351">
    <property type="entry name" value="DOMON"/>
    <property type="match status" value="1"/>
</dbReference>
<protein>
    <recommendedName>
        <fullName evidence="2">DOMON domain-containing protein</fullName>
    </recommendedName>
</protein>
<evidence type="ECO:0000313" key="4">
    <source>
        <dbReference type="Proteomes" id="UP000759131"/>
    </source>
</evidence>
<evidence type="ECO:0000259" key="2">
    <source>
        <dbReference type="PROSITE" id="PS50836"/>
    </source>
</evidence>
<dbReference type="OrthoDB" id="188511at2759"/>
<dbReference type="CDD" id="cd09631">
    <property type="entry name" value="DOMON_DOH"/>
    <property type="match status" value="1"/>
</dbReference>
<dbReference type="AlphaFoldDB" id="A0A7R9LGD2"/>
<dbReference type="InterPro" id="IPR005018">
    <property type="entry name" value="DOMON_domain"/>
</dbReference>
<dbReference type="EMBL" id="OC879315">
    <property type="protein sequence ID" value="CAD7641115.1"/>
    <property type="molecule type" value="Genomic_DNA"/>
</dbReference>
<feature type="chain" id="PRO_5035592132" description="DOMON domain-containing protein" evidence="1">
    <location>
        <begin position="28"/>
        <end position="116"/>
    </location>
</feature>
<keyword evidence="1" id="KW-0732">Signal</keyword>
<evidence type="ECO:0000313" key="3">
    <source>
        <dbReference type="EMBL" id="CAD7641115.1"/>
    </source>
</evidence>
<dbReference type="InterPro" id="IPR045266">
    <property type="entry name" value="DOH_DOMON"/>
</dbReference>
<keyword evidence="4" id="KW-1185">Reference proteome</keyword>
<dbReference type="PANTHER" id="PTHR46901">
    <property type="entry name" value="GH04942P"/>
    <property type="match status" value="1"/>
</dbReference>
<dbReference type="PROSITE" id="PS50836">
    <property type="entry name" value="DOMON"/>
    <property type="match status" value="1"/>
</dbReference>
<evidence type="ECO:0000256" key="1">
    <source>
        <dbReference type="SAM" id="SignalP"/>
    </source>
</evidence>
<accession>A0A7R9LGD2</accession>
<organism evidence="3">
    <name type="scientific">Medioppia subpectinata</name>
    <dbReference type="NCBI Taxonomy" id="1979941"/>
    <lineage>
        <taxon>Eukaryota</taxon>
        <taxon>Metazoa</taxon>
        <taxon>Ecdysozoa</taxon>
        <taxon>Arthropoda</taxon>
        <taxon>Chelicerata</taxon>
        <taxon>Arachnida</taxon>
        <taxon>Acari</taxon>
        <taxon>Acariformes</taxon>
        <taxon>Sarcoptiformes</taxon>
        <taxon>Oribatida</taxon>
        <taxon>Brachypylina</taxon>
        <taxon>Oppioidea</taxon>
        <taxon>Oppiidae</taxon>
        <taxon>Medioppia</taxon>
    </lineage>
</organism>